<keyword evidence="3" id="KW-0964">Secreted</keyword>
<keyword evidence="17" id="KW-0378">Hydrolase</keyword>
<evidence type="ECO:0000256" key="3">
    <source>
        <dbReference type="ARBA" id="ARBA00022525"/>
    </source>
</evidence>
<accession>A0A6G1HHT9</accession>
<evidence type="ECO:0000256" key="7">
    <source>
        <dbReference type="ARBA" id="ARBA00023002"/>
    </source>
</evidence>
<evidence type="ECO:0000256" key="15">
    <source>
        <dbReference type="ARBA" id="ARBA00047174"/>
    </source>
</evidence>
<comment type="similarity">
    <text evidence="13">Belongs to the polysaccharide monooxygenase AA9 family.</text>
</comment>
<dbReference type="PANTHER" id="PTHR33353">
    <property type="entry name" value="PUTATIVE (AFU_ORTHOLOGUE AFUA_1G12560)-RELATED"/>
    <property type="match status" value="1"/>
</dbReference>
<dbReference type="Gene3D" id="2.70.50.70">
    <property type="match status" value="1"/>
</dbReference>
<keyword evidence="7" id="KW-0560">Oxidoreductase</keyword>
<evidence type="ECO:0000256" key="9">
    <source>
        <dbReference type="ARBA" id="ARBA00023033"/>
    </source>
</evidence>
<evidence type="ECO:0000313" key="18">
    <source>
        <dbReference type="Proteomes" id="UP000799640"/>
    </source>
</evidence>
<keyword evidence="18" id="KW-1185">Reference proteome</keyword>
<dbReference type="EMBL" id="ML996713">
    <property type="protein sequence ID" value="KAF2395570.1"/>
    <property type="molecule type" value="Genomic_DNA"/>
</dbReference>
<keyword evidence="12" id="KW-0624">Polysaccharide degradation</keyword>
<evidence type="ECO:0000313" key="17">
    <source>
        <dbReference type="EMBL" id="KAF2395570.1"/>
    </source>
</evidence>
<keyword evidence="5" id="KW-0732">Signal</keyword>
<dbReference type="InterPro" id="IPR049892">
    <property type="entry name" value="AA9"/>
</dbReference>
<dbReference type="GO" id="GO:0004497">
    <property type="term" value="F:monooxygenase activity"/>
    <property type="evidence" value="ECO:0007669"/>
    <property type="project" value="UniProtKB-KW"/>
</dbReference>
<dbReference type="GO" id="GO:0030245">
    <property type="term" value="P:cellulose catabolic process"/>
    <property type="evidence" value="ECO:0007669"/>
    <property type="project" value="UniProtKB-KW"/>
</dbReference>
<evidence type="ECO:0000256" key="1">
    <source>
        <dbReference type="ARBA" id="ARBA00001973"/>
    </source>
</evidence>
<keyword evidence="4" id="KW-0479">Metal-binding</keyword>
<dbReference type="GO" id="GO:0005576">
    <property type="term" value="C:extracellular region"/>
    <property type="evidence" value="ECO:0007669"/>
    <property type="project" value="UniProtKB-SubCell"/>
</dbReference>
<evidence type="ECO:0000259" key="16">
    <source>
        <dbReference type="Pfam" id="PF03443"/>
    </source>
</evidence>
<evidence type="ECO:0000256" key="14">
    <source>
        <dbReference type="ARBA" id="ARBA00045077"/>
    </source>
</evidence>
<dbReference type="EC" id="1.14.99.56" evidence="15"/>
<evidence type="ECO:0000256" key="4">
    <source>
        <dbReference type="ARBA" id="ARBA00022723"/>
    </source>
</evidence>
<evidence type="ECO:0000256" key="12">
    <source>
        <dbReference type="ARBA" id="ARBA00023326"/>
    </source>
</evidence>
<dbReference type="InterPro" id="IPR005103">
    <property type="entry name" value="AA9_LPMO"/>
</dbReference>
<dbReference type="PANTHER" id="PTHR33353:SF10">
    <property type="entry name" value="ENDO-BETA-1,4-GLUCANASE D"/>
    <property type="match status" value="1"/>
</dbReference>
<proteinExistence type="inferred from homology"/>
<dbReference type="OrthoDB" id="4849160at2759"/>
<name>A0A6G1HHT9_9PEZI</name>
<feature type="domain" description="Auxiliary Activity family 9 catalytic" evidence="16">
    <location>
        <begin position="12"/>
        <end position="229"/>
    </location>
</feature>
<evidence type="ECO:0000256" key="8">
    <source>
        <dbReference type="ARBA" id="ARBA00023008"/>
    </source>
</evidence>
<evidence type="ECO:0000256" key="5">
    <source>
        <dbReference type="ARBA" id="ARBA00022729"/>
    </source>
</evidence>
<comment type="catalytic activity">
    <reaction evidence="14">
        <text>[(1-&gt;4)-beta-D-glucosyl]n+m + reduced acceptor + O2 = 4-dehydro-beta-D-glucosyl-[(1-&gt;4)-beta-D-glucosyl]n-1 + [(1-&gt;4)-beta-D-glucosyl]m + acceptor + H2O.</text>
        <dbReference type="EC" id="1.14.99.56"/>
    </reaction>
</comment>
<comment type="subcellular location">
    <subcellularLocation>
        <location evidence="2">Secreted</location>
    </subcellularLocation>
</comment>
<evidence type="ECO:0000256" key="2">
    <source>
        <dbReference type="ARBA" id="ARBA00004613"/>
    </source>
</evidence>
<protein>
    <recommendedName>
        <fullName evidence="15">lytic cellulose monooxygenase (C4-dehydrogenating)</fullName>
        <ecNumber evidence="15">1.14.99.56</ecNumber>
    </recommendedName>
</protein>
<evidence type="ECO:0000256" key="13">
    <source>
        <dbReference type="ARBA" id="ARBA00044502"/>
    </source>
</evidence>
<keyword evidence="9" id="KW-0503">Monooxygenase</keyword>
<dbReference type="AlphaFoldDB" id="A0A6G1HHT9"/>
<dbReference type="Pfam" id="PF03443">
    <property type="entry name" value="AA9"/>
    <property type="match status" value="1"/>
</dbReference>
<comment type="cofactor">
    <cofactor evidence="1">
        <name>Cu(2+)</name>
        <dbReference type="ChEBI" id="CHEBI:29036"/>
    </cofactor>
</comment>
<gene>
    <name evidence="17" type="ORF">EJ06DRAFT_462155</name>
</gene>
<dbReference type="GO" id="GO:0046872">
    <property type="term" value="F:metal ion binding"/>
    <property type="evidence" value="ECO:0007669"/>
    <property type="project" value="UniProtKB-KW"/>
</dbReference>
<feature type="non-terminal residue" evidence="17">
    <location>
        <position position="1"/>
    </location>
</feature>
<feature type="non-terminal residue" evidence="17">
    <location>
        <position position="240"/>
    </location>
</feature>
<evidence type="ECO:0000256" key="11">
    <source>
        <dbReference type="ARBA" id="ARBA00023277"/>
    </source>
</evidence>
<organism evidence="17 18">
    <name type="scientific">Trichodelitschia bisporula</name>
    <dbReference type="NCBI Taxonomy" id="703511"/>
    <lineage>
        <taxon>Eukaryota</taxon>
        <taxon>Fungi</taxon>
        <taxon>Dikarya</taxon>
        <taxon>Ascomycota</taxon>
        <taxon>Pezizomycotina</taxon>
        <taxon>Dothideomycetes</taxon>
        <taxon>Dothideomycetes incertae sedis</taxon>
        <taxon>Phaeotrichales</taxon>
        <taxon>Phaeotrichaceae</taxon>
        <taxon>Trichodelitschia</taxon>
    </lineage>
</organism>
<keyword evidence="11" id="KW-0119">Carbohydrate metabolism</keyword>
<keyword evidence="8" id="KW-0186">Copper</keyword>
<reference evidence="17" key="1">
    <citation type="journal article" date="2020" name="Stud. Mycol.">
        <title>101 Dothideomycetes genomes: a test case for predicting lifestyles and emergence of pathogens.</title>
        <authorList>
            <person name="Haridas S."/>
            <person name="Albert R."/>
            <person name="Binder M."/>
            <person name="Bloem J."/>
            <person name="Labutti K."/>
            <person name="Salamov A."/>
            <person name="Andreopoulos B."/>
            <person name="Baker S."/>
            <person name="Barry K."/>
            <person name="Bills G."/>
            <person name="Bluhm B."/>
            <person name="Cannon C."/>
            <person name="Castanera R."/>
            <person name="Culley D."/>
            <person name="Daum C."/>
            <person name="Ezra D."/>
            <person name="Gonzalez J."/>
            <person name="Henrissat B."/>
            <person name="Kuo A."/>
            <person name="Liang C."/>
            <person name="Lipzen A."/>
            <person name="Lutzoni F."/>
            <person name="Magnuson J."/>
            <person name="Mondo S."/>
            <person name="Nolan M."/>
            <person name="Ohm R."/>
            <person name="Pangilinan J."/>
            <person name="Park H.-J."/>
            <person name="Ramirez L."/>
            <person name="Alfaro M."/>
            <person name="Sun H."/>
            <person name="Tritt A."/>
            <person name="Yoshinaga Y."/>
            <person name="Zwiers L.-H."/>
            <person name="Turgeon B."/>
            <person name="Goodwin S."/>
            <person name="Spatafora J."/>
            <person name="Crous P."/>
            <person name="Grigoriev I."/>
        </authorList>
    </citation>
    <scope>NUCLEOTIDE SEQUENCE</scope>
    <source>
        <strain evidence="17">CBS 262.69</strain>
    </source>
</reference>
<evidence type="ECO:0000256" key="6">
    <source>
        <dbReference type="ARBA" id="ARBA00023001"/>
    </source>
</evidence>
<dbReference type="Proteomes" id="UP000799640">
    <property type="component" value="Unassembled WGS sequence"/>
</dbReference>
<keyword evidence="10" id="KW-1015">Disulfide bond</keyword>
<keyword evidence="6" id="KW-0136">Cellulose degradation</keyword>
<dbReference type="GO" id="GO:0016787">
    <property type="term" value="F:hydrolase activity"/>
    <property type="evidence" value="ECO:0007669"/>
    <property type="project" value="UniProtKB-KW"/>
</dbReference>
<evidence type="ECO:0000256" key="10">
    <source>
        <dbReference type="ARBA" id="ARBA00023157"/>
    </source>
</evidence>
<sequence length="240" mass="26337">AILGSASLAAAHGIVKSLVIDGITYPAYDPRLDTEWGVKRVMWEYSNTTGSSRGLGPVMDVSSPDIACRFSPLQAPQIHAVARAGSTISFKWTDWFANHKGPLLTYMGLMPTENSSPNDVSYFKIHESTYDSKTEEWGSDVLIKNNNVMTATIPSDIKPGFYVVRHELISLHFSFRANTTTKVSGAQFFPQCVKVQVLGEGTATPPGVRFPGGYQWDHPGILDNIYYGVNRYPSPGPAVY</sequence>
<dbReference type="CDD" id="cd21175">
    <property type="entry name" value="LPMO_AA9"/>
    <property type="match status" value="1"/>
</dbReference>